<evidence type="ECO:0000313" key="1">
    <source>
        <dbReference type="EMBL" id="MBB3925289.1"/>
    </source>
</evidence>
<name>A0A7W6FPR7_9SPHN</name>
<gene>
    <name evidence="1" type="ORF">GGR43_001002</name>
</gene>
<accession>A0A7W6FPR7</accession>
<comment type="caution">
    <text evidence="1">The sequence shown here is derived from an EMBL/GenBank/DDBJ whole genome shotgun (WGS) entry which is preliminary data.</text>
</comment>
<organism evidence="1 2">
    <name type="scientific">Sphingobium jiangsuense</name>
    <dbReference type="NCBI Taxonomy" id="870476"/>
    <lineage>
        <taxon>Bacteria</taxon>
        <taxon>Pseudomonadati</taxon>
        <taxon>Pseudomonadota</taxon>
        <taxon>Alphaproteobacteria</taxon>
        <taxon>Sphingomonadales</taxon>
        <taxon>Sphingomonadaceae</taxon>
        <taxon>Sphingobium</taxon>
    </lineage>
</organism>
<reference evidence="1 2" key="1">
    <citation type="submission" date="2020-08" db="EMBL/GenBank/DDBJ databases">
        <title>Genomic Encyclopedia of Type Strains, Phase IV (KMG-IV): sequencing the most valuable type-strain genomes for metagenomic binning, comparative biology and taxonomic classification.</title>
        <authorList>
            <person name="Goeker M."/>
        </authorList>
    </citation>
    <scope>NUCLEOTIDE SEQUENCE [LARGE SCALE GENOMIC DNA]</scope>
    <source>
        <strain evidence="1 2">DSM 26189</strain>
    </source>
</reference>
<dbReference type="RefSeq" id="WP_188070869.1">
    <property type="nucleotide sequence ID" value="NZ_BSPS01000009.1"/>
</dbReference>
<evidence type="ECO:0000313" key="2">
    <source>
        <dbReference type="Proteomes" id="UP000571950"/>
    </source>
</evidence>
<keyword evidence="2" id="KW-1185">Reference proteome</keyword>
<proteinExistence type="predicted"/>
<dbReference type="Proteomes" id="UP000571950">
    <property type="component" value="Unassembled WGS sequence"/>
</dbReference>
<dbReference type="AlphaFoldDB" id="A0A7W6FPR7"/>
<dbReference type="EMBL" id="JACIDT010000003">
    <property type="protein sequence ID" value="MBB3925289.1"/>
    <property type="molecule type" value="Genomic_DNA"/>
</dbReference>
<sequence>MYDYLDQPVARLDHGGRFLIWAMRHWVQAMHDRQCPACVIGPAFVKWRIMPALGPFQTMMATLNMHALHDLNFAPCRCATVSEDEALLIGLIAGVGQRTSEEMTRIAALVVAGDKVEQLRDSIAALGEIMTEAGIIPGKPAPAPRPAE</sequence>
<protein>
    <submittedName>
        <fullName evidence="1">Uncharacterized protein</fullName>
    </submittedName>
</protein>